<dbReference type="EMBL" id="QGNW01000072">
    <property type="protein sequence ID" value="RVX02158.1"/>
    <property type="molecule type" value="Genomic_DNA"/>
</dbReference>
<evidence type="ECO:0000313" key="2">
    <source>
        <dbReference type="Proteomes" id="UP000288805"/>
    </source>
</evidence>
<organism evidence="1 2">
    <name type="scientific">Vitis vinifera</name>
    <name type="common">Grape</name>
    <dbReference type="NCBI Taxonomy" id="29760"/>
    <lineage>
        <taxon>Eukaryota</taxon>
        <taxon>Viridiplantae</taxon>
        <taxon>Streptophyta</taxon>
        <taxon>Embryophyta</taxon>
        <taxon>Tracheophyta</taxon>
        <taxon>Spermatophyta</taxon>
        <taxon>Magnoliopsida</taxon>
        <taxon>eudicotyledons</taxon>
        <taxon>Gunneridae</taxon>
        <taxon>Pentapetalae</taxon>
        <taxon>rosids</taxon>
        <taxon>Vitales</taxon>
        <taxon>Vitaceae</taxon>
        <taxon>Viteae</taxon>
        <taxon>Vitis</taxon>
    </lineage>
</organism>
<name>A0A438IZM2_VITVI</name>
<proteinExistence type="predicted"/>
<evidence type="ECO:0000313" key="1">
    <source>
        <dbReference type="EMBL" id="RVX02158.1"/>
    </source>
</evidence>
<protein>
    <submittedName>
        <fullName evidence="1">Uncharacterized protein</fullName>
    </submittedName>
</protein>
<sequence>MALDKALLGKWSWRFVVERESFWKQVIINKFGLEEGGWCSRGARGGYDVKFWKDLRCENQTLKEVSPNLYQLAVNKDEWVSDAWEGSGELGSWNPHFSTHFNDWELEEVEGLFRKLQPLVLMRVSFFACKHLGTEFRPLICSKGGDGICRIDLVGKLNFEQIPLSTLQPIVPVPGNVVEMLFFDILLSHCKTATGCVITVHFQLRSRKLMFPLNRNLVCRSKRLLRTCFQSGTAALRYLIPCSSVHMNNKTSQGLKLNPFSVRMQSKNCPIHMIIDLIHNFPVDCDAGHESTKIAVFTFQASGDSMDQSPKLMSCKSYDFFAARYARQRSEINNVANGGQDEG</sequence>
<reference evidence="1 2" key="1">
    <citation type="journal article" date="2018" name="PLoS Genet.">
        <title>Population sequencing reveals clonal diversity and ancestral inbreeding in the grapevine cultivar Chardonnay.</title>
        <authorList>
            <person name="Roach M.J."/>
            <person name="Johnson D.L."/>
            <person name="Bohlmann J."/>
            <person name="van Vuuren H.J."/>
            <person name="Jones S.J."/>
            <person name="Pretorius I.S."/>
            <person name="Schmidt S.A."/>
            <person name="Borneman A.R."/>
        </authorList>
    </citation>
    <scope>NUCLEOTIDE SEQUENCE [LARGE SCALE GENOMIC DNA]</scope>
    <source>
        <strain evidence="2">cv. Chardonnay</strain>
        <tissue evidence="1">Leaf</tissue>
    </source>
</reference>
<gene>
    <name evidence="1" type="ORF">CK203_025462</name>
</gene>
<comment type="caution">
    <text evidence="1">The sequence shown here is derived from an EMBL/GenBank/DDBJ whole genome shotgun (WGS) entry which is preliminary data.</text>
</comment>
<accession>A0A438IZM2</accession>
<dbReference type="AlphaFoldDB" id="A0A438IZM2"/>
<dbReference type="Proteomes" id="UP000288805">
    <property type="component" value="Unassembled WGS sequence"/>
</dbReference>